<dbReference type="Gramene" id="Solyc00g006530.1.1">
    <property type="protein sequence ID" value="Solyc00g006530.1.1"/>
    <property type="gene ID" value="Solyc00g006530.1"/>
</dbReference>
<dbReference type="AlphaFoldDB" id="A0A494G8E6"/>
<dbReference type="PaxDb" id="4081-Solyc00g006530.1.1"/>
<organism evidence="1">
    <name type="scientific">Solanum lycopersicum</name>
    <name type="common">Tomato</name>
    <name type="synonym">Lycopersicon esculentum</name>
    <dbReference type="NCBI Taxonomy" id="4081"/>
    <lineage>
        <taxon>Eukaryota</taxon>
        <taxon>Viridiplantae</taxon>
        <taxon>Streptophyta</taxon>
        <taxon>Embryophyta</taxon>
        <taxon>Tracheophyta</taxon>
        <taxon>Spermatophyta</taxon>
        <taxon>Magnoliopsida</taxon>
        <taxon>eudicotyledons</taxon>
        <taxon>Gunneridae</taxon>
        <taxon>Pentapetalae</taxon>
        <taxon>asterids</taxon>
        <taxon>lamiids</taxon>
        <taxon>Solanales</taxon>
        <taxon>Solanaceae</taxon>
        <taxon>Solanoideae</taxon>
        <taxon>Solaneae</taxon>
        <taxon>Solanum</taxon>
        <taxon>Solanum subgen. Lycopersicon</taxon>
    </lineage>
</organism>
<name>A0A494G8E6_SOLLC</name>
<reference evidence="1" key="2">
    <citation type="submission" date="2019-04" db="UniProtKB">
        <authorList>
            <consortium name="EnsemblPlants"/>
        </authorList>
    </citation>
    <scope>IDENTIFICATION</scope>
    <source>
        <strain evidence="1">cv. Heinz 1706</strain>
    </source>
</reference>
<accession>A0A494G8E6</accession>
<dbReference type="InParanoid" id="A0A494G8E6"/>
<evidence type="ECO:0000313" key="2">
    <source>
        <dbReference type="Proteomes" id="UP000004994"/>
    </source>
</evidence>
<evidence type="ECO:0000313" key="1">
    <source>
        <dbReference type="EnsemblPlants" id="Solyc00g006530.1.1"/>
    </source>
</evidence>
<reference evidence="1" key="1">
    <citation type="journal article" date="2012" name="Nature">
        <title>The tomato genome sequence provides insights into fleshy fruit evolution.</title>
        <authorList>
            <consortium name="Tomato Genome Consortium"/>
        </authorList>
    </citation>
    <scope>NUCLEOTIDE SEQUENCE [LARGE SCALE GENOMIC DNA]</scope>
    <source>
        <strain evidence="1">cv. Heinz 1706</strain>
    </source>
</reference>
<proteinExistence type="predicted"/>
<dbReference type="Proteomes" id="UP000004994">
    <property type="component" value="Unassembled WGS sequence"/>
</dbReference>
<protein>
    <submittedName>
        <fullName evidence="1">Uncharacterized protein</fullName>
    </submittedName>
</protein>
<dbReference type="EnsemblPlants" id="Solyc00g006530.1.1">
    <property type="protein sequence ID" value="Solyc00g006530.1.1"/>
    <property type="gene ID" value="Solyc00g006530.1"/>
</dbReference>
<keyword evidence="2" id="KW-1185">Reference proteome</keyword>
<sequence>MGLQMLKGIMEVHLELSWGKEEGLENYALGLQRIMRDRGVWWAQGMMPQASRGWGLKSRHLGPTKVGVGISRNDSLSPWGKWRSWKDDSIPYGGRLRKWCLEPPRVRGLRNDLSSLRGVASLGNGARGMVPRAFSGMEGSENDSSSLKILRYWETMPRVFEGVGCFEKGVSDGIGGGLEVLRLGPFRVGDRRGRGMIPRAFEAWCVREQYLKTPGPLEAWRIVPRACDDGLRARCLKSPIIWVGLENDFSSLLGLVLVWGREGRGLEVQHLEPPRAWGRSDVLCISDGKGKILEKWRLEPPRACGAPGMAHRVSRGAGVSLWNSRQSSWG</sequence>